<dbReference type="HOGENOM" id="CLU_426400_0_0_1"/>
<feature type="compositionally biased region" description="Polar residues" evidence="1">
    <location>
        <begin position="269"/>
        <end position="281"/>
    </location>
</feature>
<feature type="compositionally biased region" description="Basic residues" evidence="1">
    <location>
        <begin position="655"/>
        <end position="669"/>
    </location>
</feature>
<dbReference type="AlphaFoldDB" id="W9CM84"/>
<accession>W9CM84</accession>
<feature type="compositionally biased region" description="Polar residues" evidence="1">
    <location>
        <begin position="595"/>
        <end position="605"/>
    </location>
</feature>
<feature type="compositionally biased region" description="Acidic residues" evidence="1">
    <location>
        <begin position="635"/>
        <end position="645"/>
    </location>
</feature>
<feature type="compositionally biased region" description="Acidic residues" evidence="1">
    <location>
        <begin position="575"/>
        <end position="585"/>
    </location>
</feature>
<proteinExistence type="predicted"/>
<dbReference type="EMBL" id="AYSA01000115">
    <property type="protein sequence ID" value="ESZ96931.1"/>
    <property type="molecule type" value="Genomic_DNA"/>
</dbReference>
<dbReference type="Proteomes" id="UP000019487">
    <property type="component" value="Unassembled WGS sequence"/>
</dbReference>
<evidence type="ECO:0000313" key="2">
    <source>
        <dbReference type="EMBL" id="ESZ96931.1"/>
    </source>
</evidence>
<sequence length="669" mass="75952">MSDNIDQYQYLWDDQSQILDQVELHSPVYPADYDQTPRQDPSTFTFEQFLNDSVEKLDDASPQVGHQQADGRMANMRQANHTQVELPVPFMTNNVAVDPRYLNSGFTGNNNPVPAAVSFAGPSNILSANNMQAVQHFPAPFEYAGTYRHDILNVFPSPTYPLHIIDSLGHLPPNVMEALHQGLKRRREYDDQLDQLIAEADNTEPISLEQPSAKKCKVSKGKGITTSVALDSDPEAQALTDTEPESEQKKPEVVVRPTKVPGKKWIKPNLTTQGKNKRSQNIQLLNPSAFYTPHEQQPRSWGNPNHAGVVPFQYTPEGELNPHVKLTADQLREFIFNHPGHNITGERHTKRSGLTLWIQSVPSDSAARYPHQNSDKCRFVDCPVRNGTIHKGHYRVAFDEQSSDPVVHDPFHNAGHVHLFCLEKFLNFPYLCANFNIQPDDRILPEGRNKMAITRDHVEMKKIVRRFVRNAEREYANPNMVINNYSYENTLSYRLTAQHLELEPANRQSLRDRRPNANSIDKHMNNLDIFVAGNNQRRQATQGRSHATSSSDSELVTPIKRPTPAKSNKRKTIEVDEEQDAEFEIDDKILDLDPTQAQIGSSTEQSNDRRPVKRARHETKSAKTVVDSDSYESGNSDDDTSEDDVLNWAVERPVKKSRRSTRKSSRLSR</sequence>
<feature type="region of interest" description="Disordered" evidence="1">
    <location>
        <begin position="504"/>
        <end position="524"/>
    </location>
</feature>
<feature type="region of interest" description="Disordered" evidence="1">
    <location>
        <begin position="227"/>
        <end position="281"/>
    </location>
</feature>
<dbReference type="OrthoDB" id="5307331at2759"/>
<evidence type="ECO:0000256" key="1">
    <source>
        <dbReference type="SAM" id="MobiDB-lite"/>
    </source>
</evidence>
<feature type="region of interest" description="Disordered" evidence="1">
    <location>
        <begin position="537"/>
        <end position="669"/>
    </location>
</feature>
<feature type="compositionally biased region" description="Polar residues" evidence="1">
    <location>
        <begin position="537"/>
        <end position="554"/>
    </location>
</feature>
<keyword evidence="3" id="KW-1185">Reference proteome</keyword>
<organism evidence="2 3">
    <name type="scientific">Sclerotinia borealis (strain F-4128)</name>
    <dbReference type="NCBI Taxonomy" id="1432307"/>
    <lineage>
        <taxon>Eukaryota</taxon>
        <taxon>Fungi</taxon>
        <taxon>Dikarya</taxon>
        <taxon>Ascomycota</taxon>
        <taxon>Pezizomycotina</taxon>
        <taxon>Leotiomycetes</taxon>
        <taxon>Helotiales</taxon>
        <taxon>Sclerotiniaceae</taxon>
        <taxon>Sclerotinia</taxon>
    </lineage>
</organism>
<evidence type="ECO:0000313" key="3">
    <source>
        <dbReference type="Proteomes" id="UP000019487"/>
    </source>
</evidence>
<comment type="caution">
    <text evidence="2">The sequence shown here is derived from an EMBL/GenBank/DDBJ whole genome shotgun (WGS) entry which is preliminary data.</text>
</comment>
<name>W9CM84_SCLBF</name>
<reference evidence="2 3" key="1">
    <citation type="journal article" date="2014" name="Genome Announc.">
        <title>Draft genome sequence of Sclerotinia borealis, a psychrophilic plant pathogenic fungus.</title>
        <authorList>
            <person name="Mardanov A.V."/>
            <person name="Beletsky A.V."/>
            <person name="Kadnikov V.V."/>
            <person name="Ignatov A.N."/>
            <person name="Ravin N.V."/>
        </authorList>
    </citation>
    <scope>NUCLEOTIDE SEQUENCE [LARGE SCALE GENOMIC DNA]</scope>
    <source>
        <strain evidence="3">F-4157</strain>
    </source>
</reference>
<gene>
    <name evidence="2" type="ORF">SBOR_2666</name>
</gene>
<protein>
    <submittedName>
        <fullName evidence="2">Uncharacterized protein</fullName>
    </submittedName>
</protein>